<evidence type="ECO:0000313" key="4">
    <source>
        <dbReference type="EMBL" id="USP77010.1"/>
    </source>
</evidence>
<dbReference type="AlphaFoldDB" id="A0A9Q8Z7C1"/>
<reference evidence="4" key="1">
    <citation type="submission" date="2021-12" db="EMBL/GenBank/DDBJ databases">
        <title>Curvularia clavata genome.</title>
        <authorList>
            <person name="Cao Y."/>
        </authorList>
    </citation>
    <scope>NUCLEOTIDE SEQUENCE</scope>
    <source>
        <strain evidence="4">Yc1106</strain>
    </source>
</reference>
<keyword evidence="1" id="KW-0175">Coiled coil</keyword>
<feature type="region of interest" description="Disordered" evidence="2">
    <location>
        <begin position="373"/>
        <end position="404"/>
    </location>
</feature>
<feature type="region of interest" description="Disordered" evidence="2">
    <location>
        <begin position="123"/>
        <end position="169"/>
    </location>
</feature>
<evidence type="ECO:0000256" key="3">
    <source>
        <dbReference type="SAM" id="Phobius"/>
    </source>
</evidence>
<feature type="region of interest" description="Disordered" evidence="2">
    <location>
        <begin position="1"/>
        <end position="29"/>
    </location>
</feature>
<gene>
    <name evidence="4" type="ORF">yc1106_04284</name>
</gene>
<keyword evidence="3" id="KW-0812">Transmembrane</keyword>
<evidence type="ECO:0000313" key="5">
    <source>
        <dbReference type="Proteomes" id="UP001056012"/>
    </source>
</evidence>
<dbReference type="Proteomes" id="UP001056012">
    <property type="component" value="Chromosome 3"/>
</dbReference>
<sequence length="404" mass="44890">MRRSDDELATTQLQHQLPPPALAGVRHDMDASLHFHAGLADPTAFRPSLQSSRSETRVTSDPVKKSQSQSHSHKHKHKSSRHHHDSHDGHHRHSSSRRHAAKEAMQSAIQIQPPASFGDLLRQARGSRDTSPSHSRRQSIGPRQGDGSASGREEGTPGITIPPRRPLRPADIELEARRVKAREQHLRAALQSLSDQSLKTSRRLDDTYYGVLEKISVLRQTISTLHELSGLTRELHENFETDTSELVEDVTSQVQAFDGFKTQQEQISSLEERLNAGKKKADALTTRLEQAKERVEARAKSEAELQAKNTHCTRIFWGVVAFIASVFFIFILSHTSRPVHDSVDQHKPGLDPATRDAILSANIPKIAKEVIIGPETPKSSPTVGAADTGPSLEDDERLRAFDEL</sequence>
<organism evidence="4 5">
    <name type="scientific">Curvularia clavata</name>
    <dbReference type="NCBI Taxonomy" id="95742"/>
    <lineage>
        <taxon>Eukaryota</taxon>
        <taxon>Fungi</taxon>
        <taxon>Dikarya</taxon>
        <taxon>Ascomycota</taxon>
        <taxon>Pezizomycotina</taxon>
        <taxon>Dothideomycetes</taxon>
        <taxon>Pleosporomycetidae</taxon>
        <taxon>Pleosporales</taxon>
        <taxon>Pleosporineae</taxon>
        <taxon>Pleosporaceae</taxon>
        <taxon>Curvularia</taxon>
    </lineage>
</organism>
<dbReference type="EMBL" id="CP089276">
    <property type="protein sequence ID" value="USP77010.1"/>
    <property type="molecule type" value="Genomic_DNA"/>
</dbReference>
<feature type="compositionally biased region" description="Basic and acidic residues" evidence="2">
    <location>
        <begin position="54"/>
        <end position="64"/>
    </location>
</feature>
<proteinExistence type="predicted"/>
<accession>A0A9Q8Z7C1</accession>
<feature type="transmembrane region" description="Helical" evidence="3">
    <location>
        <begin position="315"/>
        <end position="332"/>
    </location>
</feature>
<feature type="coiled-coil region" evidence="1">
    <location>
        <begin position="260"/>
        <end position="308"/>
    </location>
</feature>
<feature type="compositionally biased region" description="Basic residues" evidence="2">
    <location>
        <begin position="71"/>
        <end position="100"/>
    </location>
</feature>
<protein>
    <submittedName>
        <fullName evidence="4">Uncharacterized protein</fullName>
    </submittedName>
</protein>
<dbReference type="VEuPathDB" id="FungiDB:yc1106_04284"/>
<feature type="region of interest" description="Disordered" evidence="2">
    <location>
        <begin position="43"/>
        <end position="107"/>
    </location>
</feature>
<keyword evidence="5" id="KW-1185">Reference proteome</keyword>
<keyword evidence="3" id="KW-1133">Transmembrane helix</keyword>
<dbReference type="OrthoDB" id="5419542at2759"/>
<name>A0A9Q8Z7C1_CURCL</name>
<evidence type="ECO:0000256" key="1">
    <source>
        <dbReference type="SAM" id="Coils"/>
    </source>
</evidence>
<evidence type="ECO:0000256" key="2">
    <source>
        <dbReference type="SAM" id="MobiDB-lite"/>
    </source>
</evidence>
<keyword evidence="3" id="KW-0472">Membrane</keyword>